<name>A0AAV5KCH3_9ROSI</name>
<dbReference type="SUPFAM" id="SSF56672">
    <property type="entry name" value="DNA/RNA polymerases"/>
    <property type="match status" value="1"/>
</dbReference>
<keyword evidence="3" id="KW-0238">DNA-binding</keyword>
<dbReference type="PANTHER" id="PTHR24559:SF444">
    <property type="entry name" value="REVERSE TRANSCRIPTASE DOMAIN-CONTAINING PROTEIN"/>
    <property type="match status" value="1"/>
</dbReference>
<evidence type="ECO:0000256" key="2">
    <source>
        <dbReference type="ARBA" id="ARBA00023015"/>
    </source>
</evidence>
<reference evidence="9 10" key="1">
    <citation type="journal article" date="2021" name="Commun. Biol.">
        <title>The genome of Shorea leprosula (Dipterocarpaceae) highlights the ecological relevance of drought in aseasonal tropical rainforests.</title>
        <authorList>
            <person name="Ng K.K.S."/>
            <person name="Kobayashi M.J."/>
            <person name="Fawcett J.A."/>
            <person name="Hatakeyama M."/>
            <person name="Paape T."/>
            <person name="Ng C.H."/>
            <person name="Ang C.C."/>
            <person name="Tnah L.H."/>
            <person name="Lee C.T."/>
            <person name="Nishiyama T."/>
            <person name="Sese J."/>
            <person name="O'Brien M.J."/>
            <person name="Copetti D."/>
            <person name="Mohd Noor M.I."/>
            <person name="Ong R.C."/>
            <person name="Putra M."/>
            <person name="Sireger I.Z."/>
            <person name="Indrioko S."/>
            <person name="Kosugi Y."/>
            <person name="Izuno A."/>
            <person name="Isagi Y."/>
            <person name="Lee S.L."/>
            <person name="Shimizu K.K."/>
        </authorList>
    </citation>
    <scope>NUCLEOTIDE SEQUENCE [LARGE SCALE GENOMIC DNA]</scope>
    <source>
        <strain evidence="9">214</strain>
    </source>
</reference>
<dbReference type="PROSITE" id="PS50879">
    <property type="entry name" value="RNASE_H_1"/>
    <property type="match status" value="1"/>
</dbReference>
<dbReference type="AlphaFoldDB" id="A0AAV5KCH3"/>
<dbReference type="InterPro" id="IPR000477">
    <property type="entry name" value="RT_dom"/>
</dbReference>
<feature type="compositionally biased region" description="Polar residues" evidence="6">
    <location>
        <begin position="342"/>
        <end position="354"/>
    </location>
</feature>
<dbReference type="Pfam" id="PF00078">
    <property type="entry name" value="RVT_1"/>
    <property type="match status" value="1"/>
</dbReference>
<dbReference type="InterPro" id="IPR003340">
    <property type="entry name" value="B3_DNA-bd"/>
</dbReference>
<organism evidence="9 10">
    <name type="scientific">Rubroshorea leprosula</name>
    <dbReference type="NCBI Taxonomy" id="152421"/>
    <lineage>
        <taxon>Eukaryota</taxon>
        <taxon>Viridiplantae</taxon>
        <taxon>Streptophyta</taxon>
        <taxon>Embryophyta</taxon>
        <taxon>Tracheophyta</taxon>
        <taxon>Spermatophyta</taxon>
        <taxon>Magnoliopsida</taxon>
        <taxon>eudicotyledons</taxon>
        <taxon>Gunneridae</taxon>
        <taxon>Pentapetalae</taxon>
        <taxon>rosids</taxon>
        <taxon>malvids</taxon>
        <taxon>Malvales</taxon>
        <taxon>Dipterocarpaceae</taxon>
        <taxon>Rubroshorea</taxon>
    </lineage>
</organism>
<keyword evidence="4" id="KW-0804">Transcription</keyword>
<protein>
    <submittedName>
        <fullName evidence="9">Uncharacterized protein</fullName>
    </submittedName>
</protein>
<dbReference type="Gene3D" id="3.30.70.270">
    <property type="match status" value="1"/>
</dbReference>
<dbReference type="SUPFAM" id="SSF101936">
    <property type="entry name" value="DNA-binding pseudobarrel domain"/>
    <property type="match status" value="1"/>
</dbReference>
<sequence>MASFVKELTRTDVGSMLVIPVSFMNNMPQVQGGHSINITVSNAGGTEWNFGYYVRANQNPRPVLKSSWCHYVREKGLRVGDRIIFQRLECFPVRYRIGARRRVTILGQELLAWNNPGDPLINLLNPIQQPPVQQQDPQPFQHALTLTEQQGAPPPHHNTNSIPHPLNTNITLEPYPVSFKIPQLETYDGTKDPDDHLHAFYSCMQAQNAFDALMCKIFPSTLHGNAGIYRRLIRKTTSKLMRVKQREGESLKNYMSRFNDAVLEVNSFNQAVGIAAVIQGLQHERFKDSLIKYPTATFNEVNDRSLKFITVEKYALSQKPILPKNQNPDSRDEGQSRKRMKTVQNRGPMMTSTPKFEKPNSIPPQQRYDGPIYGFNNQPVQVEGVLTLNVAFGSGRTYVIPSVWFLVVKMASSLNAVIGQPTLTEIRAMVIKKEVEKPLQAGFVKRVDYCEWVANLVLVKKANVEAASRNERLSLLDAYSGYHQVPMAPEDEEKTSFYMGDEIYCYVMMPFGLKNAGATYQKMVTIVFRAQIGKNLEVYVDDIVVKSLKAKDHLADLDETFNNLKKNRMQLNAAKCIFGVESGKFLGFMVSWKGIEVNLEKIRAIFEMKLPKSVKDIQRLTRRVAALHRFILKSADKCLPFFKIMRSAIRAQALADFIVECTPCHSIPNYEPSDWTLYVDGASSSKDSGAGAFLIGLDGYRSEHALKFNFNATNNMAEYETLLLGLQLALELKVMAIQVYSDSQLVVNQVNSICEVVDPVMMKYVALVAELKCKF</sequence>
<evidence type="ECO:0000313" key="10">
    <source>
        <dbReference type="Proteomes" id="UP001054252"/>
    </source>
</evidence>
<dbReference type="PROSITE" id="PS50863">
    <property type="entry name" value="B3"/>
    <property type="match status" value="1"/>
</dbReference>
<dbReference type="InterPro" id="IPR002156">
    <property type="entry name" value="RNaseH_domain"/>
</dbReference>
<dbReference type="EMBL" id="BPVZ01000059">
    <property type="protein sequence ID" value="GKV22271.1"/>
    <property type="molecule type" value="Genomic_DNA"/>
</dbReference>
<proteinExistence type="predicted"/>
<accession>A0AAV5KCH3</accession>
<dbReference type="CDD" id="cd01647">
    <property type="entry name" value="RT_LTR"/>
    <property type="match status" value="1"/>
</dbReference>
<feature type="domain" description="TF-B3" evidence="7">
    <location>
        <begin position="2"/>
        <end position="109"/>
    </location>
</feature>
<evidence type="ECO:0000256" key="5">
    <source>
        <dbReference type="ARBA" id="ARBA00023242"/>
    </source>
</evidence>
<keyword evidence="5" id="KW-0539">Nucleus</keyword>
<comment type="caution">
    <text evidence="9">The sequence shown here is derived from an EMBL/GenBank/DDBJ whole genome shotgun (WGS) entry which is preliminary data.</text>
</comment>
<dbReference type="SMART" id="SM01019">
    <property type="entry name" value="B3"/>
    <property type="match status" value="1"/>
</dbReference>
<dbReference type="InterPro" id="IPR053134">
    <property type="entry name" value="RNA-dir_DNA_polymerase"/>
</dbReference>
<dbReference type="CDD" id="cd10017">
    <property type="entry name" value="B3_DNA"/>
    <property type="match status" value="1"/>
</dbReference>
<dbReference type="GO" id="GO:0004523">
    <property type="term" value="F:RNA-DNA hybrid ribonuclease activity"/>
    <property type="evidence" value="ECO:0007669"/>
    <property type="project" value="InterPro"/>
</dbReference>
<dbReference type="Proteomes" id="UP001054252">
    <property type="component" value="Unassembled WGS sequence"/>
</dbReference>
<dbReference type="Pfam" id="PF02362">
    <property type="entry name" value="B3"/>
    <property type="match status" value="1"/>
</dbReference>
<keyword evidence="10" id="KW-1185">Reference proteome</keyword>
<evidence type="ECO:0000313" key="9">
    <source>
        <dbReference type="EMBL" id="GKV22271.1"/>
    </source>
</evidence>
<dbReference type="InterPro" id="IPR015300">
    <property type="entry name" value="DNA-bd_pseudobarrel_sf"/>
</dbReference>
<dbReference type="PANTHER" id="PTHR24559">
    <property type="entry name" value="TRANSPOSON TY3-I GAG-POL POLYPROTEIN"/>
    <property type="match status" value="1"/>
</dbReference>
<evidence type="ECO:0000256" key="4">
    <source>
        <dbReference type="ARBA" id="ARBA00023163"/>
    </source>
</evidence>
<dbReference type="InterPro" id="IPR043128">
    <property type="entry name" value="Rev_trsase/Diguanyl_cyclase"/>
</dbReference>
<dbReference type="Gene3D" id="3.10.10.10">
    <property type="entry name" value="HIV Type 1 Reverse Transcriptase, subunit A, domain 1"/>
    <property type="match status" value="1"/>
</dbReference>
<dbReference type="InterPro" id="IPR043502">
    <property type="entry name" value="DNA/RNA_pol_sf"/>
</dbReference>
<evidence type="ECO:0000256" key="1">
    <source>
        <dbReference type="ARBA" id="ARBA00004123"/>
    </source>
</evidence>
<dbReference type="Gene3D" id="2.40.330.10">
    <property type="entry name" value="DNA-binding pseudobarrel domain"/>
    <property type="match status" value="1"/>
</dbReference>
<feature type="domain" description="RNase H type-1" evidence="8">
    <location>
        <begin position="671"/>
        <end position="775"/>
    </location>
</feature>
<dbReference type="GO" id="GO:0005634">
    <property type="term" value="C:nucleus"/>
    <property type="evidence" value="ECO:0007669"/>
    <property type="project" value="UniProtKB-SubCell"/>
</dbReference>
<comment type="subcellular location">
    <subcellularLocation>
        <location evidence="1">Nucleus</location>
    </subcellularLocation>
</comment>
<dbReference type="InterPro" id="IPR036397">
    <property type="entry name" value="RNaseH_sf"/>
</dbReference>
<dbReference type="Pfam" id="PF13456">
    <property type="entry name" value="RVT_3"/>
    <property type="match status" value="1"/>
</dbReference>
<gene>
    <name evidence="9" type="ORF">SLEP1_g32154</name>
</gene>
<dbReference type="GO" id="GO:0003677">
    <property type="term" value="F:DNA binding"/>
    <property type="evidence" value="ECO:0007669"/>
    <property type="project" value="UniProtKB-KW"/>
</dbReference>
<dbReference type="Gene3D" id="3.30.420.10">
    <property type="entry name" value="Ribonuclease H-like superfamily/Ribonuclease H"/>
    <property type="match status" value="1"/>
</dbReference>
<evidence type="ECO:0000259" key="7">
    <source>
        <dbReference type="PROSITE" id="PS50863"/>
    </source>
</evidence>
<evidence type="ECO:0000256" key="3">
    <source>
        <dbReference type="ARBA" id="ARBA00023125"/>
    </source>
</evidence>
<evidence type="ECO:0000259" key="8">
    <source>
        <dbReference type="PROSITE" id="PS50879"/>
    </source>
</evidence>
<keyword evidence="2" id="KW-0805">Transcription regulation</keyword>
<feature type="region of interest" description="Disordered" evidence="6">
    <location>
        <begin position="320"/>
        <end position="362"/>
    </location>
</feature>
<evidence type="ECO:0000256" key="6">
    <source>
        <dbReference type="SAM" id="MobiDB-lite"/>
    </source>
</evidence>